<feature type="domain" description="AAA+ ATPase" evidence="4">
    <location>
        <begin position="423"/>
        <end position="560"/>
    </location>
</feature>
<proteinExistence type="predicted"/>
<dbReference type="InterPro" id="IPR003959">
    <property type="entry name" value="ATPase_AAA_core"/>
</dbReference>
<dbReference type="InterPro" id="IPR050168">
    <property type="entry name" value="AAA_ATPase_domain"/>
</dbReference>
<keyword evidence="2" id="KW-0067">ATP-binding</keyword>
<keyword evidence="3" id="KW-0175">Coiled coil</keyword>
<dbReference type="AlphaFoldDB" id="A0AAW0FAA3"/>
<keyword evidence="1" id="KW-0547">Nucleotide-binding</keyword>
<accession>A0AAW0FAA3</accession>
<dbReference type="EMBL" id="JAECZO010000020">
    <property type="protein sequence ID" value="KAK7201815.1"/>
    <property type="molecule type" value="Genomic_DNA"/>
</dbReference>
<protein>
    <submittedName>
        <fullName evidence="5">ATPase</fullName>
    </submittedName>
</protein>
<evidence type="ECO:0000256" key="2">
    <source>
        <dbReference type="ARBA" id="ARBA00022840"/>
    </source>
</evidence>
<organism evidence="5 6">
    <name type="scientific">Novymonas esmeraldas</name>
    <dbReference type="NCBI Taxonomy" id="1808958"/>
    <lineage>
        <taxon>Eukaryota</taxon>
        <taxon>Discoba</taxon>
        <taxon>Euglenozoa</taxon>
        <taxon>Kinetoplastea</taxon>
        <taxon>Metakinetoplastina</taxon>
        <taxon>Trypanosomatida</taxon>
        <taxon>Trypanosomatidae</taxon>
        <taxon>Novymonas</taxon>
    </lineage>
</organism>
<dbReference type="GO" id="GO:0005524">
    <property type="term" value="F:ATP binding"/>
    <property type="evidence" value="ECO:0007669"/>
    <property type="project" value="UniProtKB-KW"/>
</dbReference>
<dbReference type="Proteomes" id="UP001430356">
    <property type="component" value="Unassembled WGS sequence"/>
</dbReference>
<dbReference type="InterPro" id="IPR027417">
    <property type="entry name" value="P-loop_NTPase"/>
</dbReference>
<dbReference type="FunFam" id="3.40.50.300:FF:001025">
    <property type="entry name" value="ATPase family, AAA domain-containing 2B"/>
    <property type="match status" value="1"/>
</dbReference>
<evidence type="ECO:0000259" key="4">
    <source>
        <dbReference type="SMART" id="SM00382"/>
    </source>
</evidence>
<gene>
    <name evidence="5" type="ORF">NESM_000248100</name>
</gene>
<reference evidence="5 6" key="1">
    <citation type="journal article" date="2021" name="MBio">
        <title>A New Model Trypanosomatid, Novymonas esmeraldas: Genomic Perception of Its 'Candidatus Pandoraea novymonadis' Endosymbiont.</title>
        <authorList>
            <person name="Zakharova A."/>
            <person name="Saura A."/>
            <person name="Butenko A."/>
            <person name="Podesvova L."/>
            <person name="Warmusova S."/>
            <person name="Kostygov A.Y."/>
            <person name="Nenarokova A."/>
            <person name="Lukes J."/>
            <person name="Opperdoes F.R."/>
            <person name="Yurchenko V."/>
        </authorList>
    </citation>
    <scope>NUCLEOTIDE SEQUENCE [LARGE SCALE GENOMIC DNA]</scope>
    <source>
        <strain evidence="5 6">E262AT.01</strain>
    </source>
</reference>
<evidence type="ECO:0000256" key="1">
    <source>
        <dbReference type="ARBA" id="ARBA00022741"/>
    </source>
</evidence>
<dbReference type="InterPro" id="IPR003593">
    <property type="entry name" value="AAA+_ATPase"/>
</dbReference>
<comment type="caution">
    <text evidence="5">The sequence shown here is derived from an EMBL/GenBank/DDBJ whole genome shotgun (WGS) entry which is preliminary data.</text>
</comment>
<dbReference type="SUPFAM" id="SSF52540">
    <property type="entry name" value="P-loop containing nucleoside triphosphate hydrolases"/>
    <property type="match status" value="1"/>
</dbReference>
<dbReference type="Gene3D" id="1.10.8.60">
    <property type="match status" value="1"/>
</dbReference>
<dbReference type="InterPro" id="IPR041569">
    <property type="entry name" value="AAA_lid_3"/>
</dbReference>
<name>A0AAW0FAA3_9TRYP</name>
<evidence type="ECO:0000313" key="6">
    <source>
        <dbReference type="Proteomes" id="UP001430356"/>
    </source>
</evidence>
<dbReference type="PANTHER" id="PTHR23077:SF117">
    <property type="entry name" value="AAA+ ATPASE DOMAIN-CONTAINING PROTEIN"/>
    <property type="match status" value="1"/>
</dbReference>
<sequence>MIRVPGNWACADSPCGLVEVRGECYLCRLVPVLTAAVAYSMETAVRVSVAEARRFASQDFAPAETRHVVCAPGSSGVEYRPCAAADRGAEALVIRCPSFHYTAKEVTVDGPRRDARATAAHVAAALLGRYVVVGAQFRTTDGVYTVRQVVLQTGYRGIALVGADCRVRINGVQRGGGDAACPAGLESETHHLVQLLACADAAAGALCGVMARGPRGCGVSSAVRYALSRVAATHTVLQWSGSFSTSEGMREGWGGTVVLVVPGAEHVFAAAEPEVAKLHVRKLQRDAEALRHGGGGGGGAARSVVVLCMCHDYGNCAADVLDEVVTTHLTFSYPSAAQRAVLLASVRGGSAADWLCSAQTLVGRTRAATLDAARLPDVAATMRFQAVRWADIGGLAEVKERLHRALVWPQQEPELMRRFHIAPPRGVLLYGPPGCAKTTLVKALCSEGSFSLLYLDSATVVSAYVGESERYLRDVFARARRQAPCIVFFDEVEVLGGRRAVGGSDSENVRLLSTLLTEMDGFTDIQGVCFIGATNVPHLLDPALMRPGRFDYMVHVPLPTVEDRESILRLQLRNTAADTSAIAARTDGFSGADLRALCSESLLALFATSTDVPPVLQDRDGVTAYLLQRAAAFPRTHYDSAALDRFQREHAPVDIESASVVGS</sequence>
<dbReference type="Pfam" id="PF17862">
    <property type="entry name" value="AAA_lid_3"/>
    <property type="match status" value="1"/>
</dbReference>
<dbReference type="Pfam" id="PF00004">
    <property type="entry name" value="AAA"/>
    <property type="match status" value="1"/>
</dbReference>
<keyword evidence="6" id="KW-1185">Reference proteome</keyword>
<dbReference type="GO" id="GO:0016887">
    <property type="term" value="F:ATP hydrolysis activity"/>
    <property type="evidence" value="ECO:0007669"/>
    <property type="project" value="InterPro"/>
</dbReference>
<dbReference type="Gene3D" id="3.40.50.300">
    <property type="entry name" value="P-loop containing nucleotide triphosphate hydrolases"/>
    <property type="match status" value="1"/>
</dbReference>
<dbReference type="PANTHER" id="PTHR23077">
    <property type="entry name" value="AAA-FAMILY ATPASE"/>
    <property type="match status" value="1"/>
</dbReference>
<evidence type="ECO:0000256" key="3">
    <source>
        <dbReference type="ARBA" id="ARBA00023054"/>
    </source>
</evidence>
<evidence type="ECO:0000313" key="5">
    <source>
        <dbReference type="EMBL" id="KAK7201815.1"/>
    </source>
</evidence>
<dbReference type="SMART" id="SM00382">
    <property type="entry name" value="AAA"/>
    <property type="match status" value="1"/>
</dbReference>